<evidence type="ECO:0000313" key="1">
    <source>
        <dbReference type="EMBL" id="ROI07655.1"/>
    </source>
</evidence>
<proteinExistence type="predicted"/>
<dbReference type="OrthoDB" id="1432119at2"/>
<sequence length="203" mass="23873">MEFSKEFKQAISEFSGKEKDKLIFRLLKKDPILAHRLYFELIDPENADDKRLQMQHFIKKEVAAAAKRFGRTKYFLTNIRKISSKITEHVKITSDKFGEVSLNLLLISETLENTSKSGDYYKLYIYLLNKLFRSMILTTKLDEDYFLDLKPSFADVKSQILDNDRLEKITLDNGLFLKWLNPENIPEHIDQIFKDVKAEGLLR</sequence>
<protein>
    <submittedName>
        <fullName evidence="1">Deoxyuridine 5'-triphosphate nucleotidohydrolase</fullName>
    </submittedName>
</protein>
<dbReference type="GO" id="GO:0016787">
    <property type="term" value="F:hydrolase activity"/>
    <property type="evidence" value="ECO:0007669"/>
    <property type="project" value="UniProtKB-KW"/>
</dbReference>
<dbReference type="RefSeq" id="WP_123265974.1">
    <property type="nucleotide sequence ID" value="NZ_RJUG01000004.1"/>
</dbReference>
<keyword evidence="1" id="KW-0378">Hydrolase</keyword>
<evidence type="ECO:0000313" key="2">
    <source>
        <dbReference type="Proteomes" id="UP000270224"/>
    </source>
</evidence>
<dbReference type="Proteomes" id="UP000270224">
    <property type="component" value="Unassembled WGS sequence"/>
</dbReference>
<reference evidence="2" key="1">
    <citation type="submission" date="2018-11" db="EMBL/GenBank/DDBJ databases">
        <title>Proposal to divide the Flavobacteriaceae and reorganize its genera based on Amino Acid Identity values calculated from whole genome sequences.</title>
        <authorList>
            <person name="Nicholson A.C."/>
            <person name="Gulvik C.A."/>
            <person name="Whitney A.M."/>
            <person name="Humrighouse B.W."/>
            <person name="Bell M."/>
            <person name="Holmes B."/>
            <person name="Steigerwalt A."/>
            <person name="Villarma A."/>
            <person name="Sheth M."/>
            <person name="Batra D."/>
            <person name="Pryor J."/>
            <person name="Bernardet J.-F."/>
            <person name="Hugo C."/>
            <person name="Kampfer P."/>
            <person name="Newman J."/>
            <person name="Mcquiston J.R."/>
        </authorList>
    </citation>
    <scope>NUCLEOTIDE SEQUENCE [LARGE SCALE GENOMIC DNA]</scope>
    <source>
        <strain evidence="2">H3056</strain>
    </source>
</reference>
<comment type="caution">
    <text evidence="1">The sequence shown here is derived from an EMBL/GenBank/DDBJ whole genome shotgun (WGS) entry which is preliminary data.</text>
</comment>
<dbReference type="EMBL" id="RJUG01000004">
    <property type="protein sequence ID" value="ROI07655.1"/>
    <property type="molecule type" value="Genomic_DNA"/>
</dbReference>
<name>A0A3N0WRV7_9FLAO</name>
<accession>A0A3N0WRV7</accession>
<reference evidence="2" key="2">
    <citation type="submission" date="2018-11" db="EMBL/GenBank/DDBJ databases">
        <title>Proposal to divide the Flavobacteriaceae and reorganize its genera based on Amino Acid Identity values calculated from whole genome sequences.</title>
        <authorList>
            <person name="Nicholson A.C."/>
            <person name="Gulvik C.A."/>
            <person name="Whitney A.M."/>
            <person name="Humrighouse B.W."/>
            <person name="Bell M."/>
            <person name="Holmens B."/>
            <person name="Steigerwalt A."/>
            <person name="Villarma A."/>
            <person name="Sheth M."/>
            <person name="Batra D."/>
            <person name="Pryor J."/>
            <person name="Bernardet J.-F."/>
            <person name="Hugo C."/>
            <person name="Kampfer P."/>
            <person name="Newman J."/>
            <person name="Mcquiston J.R."/>
        </authorList>
    </citation>
    <scope>NUCLEOTIDE SEQUENCE [LARGE SCALE GENOMIC DNA]</scope>
    <source>
        <strain evidence="2">H3056</strain>
    </source>
</reference>
<dbReference type="AlphaFoldDB" id="A0A3N0WRV7"/>
<organism evidence="1 2">
    <name type="scientific">Kaistella daneshvariae</name>
    <dbReference type="NCBI Taxonomy" id="2487074"/>
    <lineage>
        <taxon>Bacteria</taxon>
        <taxon>Pseudomonadati</taxon>
        <taxon>Bacteroidota</taxon>
        <taxon>Flavobacteriia</taxon>
        <taxon>Flavobacteriales</taxon>
        <taxon>Weeksellaceae</taxon>
        <taxon>Chryseobacterium group</taxon>
        <taxon>Kaistella</taxon>
    </lineage>
</organism>
<gene>
    <name evidence="1" type="ORF">EGI11_08135</name>
</gene>